<comment type="caution">
    <text evidence="3">The sequence shown here is derived from an EMBL/GenBank/DDBJ whole genome shotgun (WGS) entry which is preliminary data.</text>
</comment>
<keyword evidence="1" id="KW-0732">Signal</keyword>
<evidence type="ECO:0000256" key="1">
    <source>
        <dbReference type="ARBA" id="ARBA00022729"/>
    </source>
</evidence>
<evidence type="ECO:0000313" key="3">
    <source>
        <dbReference type="EMBL" id="GAA0585706.1"/>
    </source>
</evidence>
<gene>
    <name evidence="3" type="ORF">GCM10008942_38310</name>
</gene>
<dbReference type="PANTHER" id="PTHR43817:SF1">
    <property type="entry name" value="HYDROLASE, FAMILY 43, PUTATIVE (AFU_ORTHOLOGUE AFUA_3G01660)-RELATED"/>
    <property type="match status" value="1"/>
</dbReference>
<keyword evidence="2" id="KW-0378">Hydrolase</keyword>
<evidence type="ECO:0008006" key="5">
    <source>
        <dbReference type="Google" id="ProtNLM"/>
    </source>
</evidence>
<evidence type="ECO:0000313" key="4">
    <source>
        <dbReference type="Proteomes" id="UP001499951"/>
    </source>
</evidence>
<name>A0ABN1F9Z5_9PROT</name>
<protein>
    <recommendedName>
        <fullName evidence="5">F5/8 type C domain-containing protein</fullName>
    </recommendedName>
</protein>
<proteinExistence type="predicted"/>
<dbReference type="Gene3D" id="2.60.120.260">
    <property type="entry name" value="Galactose-binding domain-like"/>
    <property type="match status" value="2"/>
</dbReference>
<dbReference type="Pfam" id="PF17132">
    <property type="entry name" value="Glyco_hydro_106"/>
    <property type="match status" value="1"/>
</dbReference>
<dbReference type="EMBL" id="BAAADD010000012">
    <property type="protein sequence ID" value="GAA0585706.1"/>
    <property type="molecule type" value="Genomic_DNA"/>
</dbReference>
<organism evidence="3 4">
    <name type="scientific">Rhizomicrobium electricum</name>
    <dbReference type="NCBI Taxonomy" id="480070"/>
    <lineage>
        <taxon>Bacteria</taxon>
        <taxon>Pseudomonadati</taxon>
        <taxon>Pseudomonadota</taxon>
        <taxon>Alphaproteobacteria</taxon>
        <taxon>Micropepsales</taxon>
        <taxon>Micropepsaceae</taxon>
        <taxon>Rhizomicrobium</taxon>
    </lineage>
</organism>
<reference evidence="3 4" key="1">
    <citation type="journal article" date="2019" name="Int. J. Syst. Evol. Microbiol.">
        <title>The Global Catalogue of Microorganisms (GCM) 10K type strain sequencing project: providing services to taxonomists for standard genome sequencing and annotation.</title>
        <authorList>
            <consortium name="The Broad Institute Genomics Platform"/>
            <consortium name="The Broad Institute Genome Sequencing Center for Infectious Disease"/>
            <person name="Wu L."/>
            <person name="Ma J."/>
        </authorList>
    </citation>
    <scope>NUCLEOTIDE SEQUENCE [LARGE SCALE GENOMIC DNA]</scope>
    <source>
        <strain evidence="3 4">JCM 15089</strain>
    </source>
</reference>
<accession>A0ABN1F9Z5</accession>
<dbReference type="InterPro" id="IPR008979">
    <property type="entry name" value="Galactose-bd-like_sf"/>
</dbReference>
<dbReference type="PANTHER" id="PTHR43817">
    <property type="entry name" value="GLYCOSYL HYDROLASE"/>
    <property type="match status" value="1"/>
</dbReference>
<keyword evidence="4" id="KW-1185">Reference proteome</keyword>
<dbReference type="NCBIfam" id="NF045579">
    <property type="entry name" value="rhamnoside_JR"/>
    <property type="match status" value="1"/>
</dbReference>
<sequence length="1138" mass="125463">MMPSFASAAARPHAETGDVLQSRFLNPPSSANLGAYWYWLGGNVTAAGITADLTAMRDAGITQPMLFSIGKSGKNALVSPPADALTDHWWSLVEHAVRESGRLGLTLALNACDGWATASGPWITPELSMQRVVWSEMVATGGRAFSGKLPVPEHLHDYYRDIAVLALPFPQAWDRSSAGLQPKISSNLPLKVSDAQLATDPANKQDIVDTQESGWIAYAFKRPFTLRSVTVRTPSPEGYSPGLYRAANSLEVQASDDGVSYRTIGRLEYPKHGWQTDLTTLTHVVPETTARYFRLVHAKFPPALPYEEEYDFGQDTRLRFFSIVLSSEPRIHHLPAKNASQWAISRETSGADVPDAVCIKRSDIKTLTGKMAADGSLQWDVPPGRWRVLRLGYTTTGFMNSAAGGAQGLECDRFNASAVKLQFNAWYGKALDRLGPAYAGKVLHLIHVDSWEAGSQNWTPGFEQKFQRQCGYDLMDWLPVLAGIPVESAEASERVLFDLRRTVSELTSQNFFKTIADEAHARGCVFSAEPPSPTYQIDGLEYASFADLPMGEFWLNTPRNDKPNDIKDAVSGARIYGKPVAGAESFTEGLMNWRETPFSMKAIGDHNYCEGINRFMLHVYAQQPWLDRVPGMTLNGIGSFVGRTQTWWKPARAWFQYLRRCQALLQAGSAVCDVSAFVGENVPSRALLPRNLREPVPPGYAYDSINRDVLLRATKVENGDIVLDSGMRYRVLLLPNSRTMTPAVAEKLRDLVVAGAVISGPPPDRSPSLEGGEAADIRVRSAVREIWGDLDGKTHVERRVGQGMVIWGKPLADVLRGLGKTPDAEFSVGGALAKSVEWIHRSGGNWDLYFISNQSNEAVHTVASFRIDGRVPELWFADTGERRVLSRWQAQDGRTSVPVQLDPAGSVFVVFLKPSAKVDSIVAVEGDETALSFRQGKTGIDAVISRPGSWRLHRRSGRMVPLRHDQPLDEIALDNSWSICFSDHLPKPRTITSSSLVSWTKQPDPDLKYYSGTAVYRTVFHLPVGHRFPRLLLDLGEVCDLAEVRVNGCTLGVLWKPPYAVDIAGAVKPGENVLEIDITNTWNNRMIGDAGKPDSERIAYVVPMLRKDKPWLPAGDANLARAGLLGPVRLRPFAVKTI</sequence>
<dbReference type="SUPFAM" id="SSF49785">
    <property type="entry name" value="Galactose-binding domain-like"/>
    <property type="match status" value="1"/>
</dbReference>
<dbReference type="Proteomes" id="UP001499951">
    <property type="component" value="Unassembled WGS sequence"/>
</dbReference>
<evidence type="ECO:0000256" key="2">
    <source>
        <dbReference type="ARBA" id="ARBA00022801"/>
    </source>
</evidence>